<evidence type="ECO:0000313" key="3">
    <source>
        <dbReference type="Proteomes" id="UP000617340"/>
    </source>
</evidence>
<gene>
    <name evidence="2" type="ORF">HZH68_015296</name>
</gene>
<sequence>MEALDRPSFTIRFLTGALHQHELIPRLFVDKRVKREEPHCYWTTMKIETKETATTISPKGLTHVIDRVFRNVGFALVTFFGVDSILAGMAIVKSYSLYRIS</sequence>
<name>A0A834J877_VESGE</name>
<keyword evidence="1" id="KW-0812">Transmembrane</keyword>
<evidence type="ECO:0000313" key="2">
    <source>
        <dbReference type="EMBL" id="KAF7382377.1"/>
    </source>
</evidence>
<dbReference type="EMBL" id="JACSDZ010000020">
    <property type="protein sequence ID" value="KAF7382377.1"/>
    <property type="molecule type" value="Genomic_DNA"/>
</dbReference>
<dbReference type="Proteomes" id="UP000617340">
    <property type="component" value="Unassembled WGS sequence"/>
</dbReference>
<evidence type="ECO:0000256" key="1">
    <source>
        <dbReference type="SAM" id="Phobius"/>
    </source>
</evidence>
<comment type="caution">
    <text evidence="2">The sequence shown here is derived from an EMBL/GenBank/DDBJ whole genome shotgun (WGS) entry which is preliminary data.</text>
</comment>
<keyword evidence="1" id="KW-1133">Transmembrane helix</keyword>
<reference evidence="2" key="1">
    <citation type="journal article" date="2020" name="G3 (Bethesda)">
        <title>High-Quality Assemblies for Three Invasive Social Wasps from the &lt;i&gt;Vespula&lt;/i&gt; Genus.</title>
        <authorList>
            <person name="Harrop T.W.R."/>
            <person name="Guhlin J."/>
            <person name="McLaughlin G.M."/>
            <person name="Permina E."/>
            <person name="Stockwell P."/>
            <person name="Gilligan J."/>
            <person name="Le Lec M.F."/>
            <person name="Gruber M.A.M."/>
            <person name="Quinn O."/>
            <person name="Lovegrove M."/>
            <person name="Duncan E.J."/>
            <person name="Remnant E.J."/>
            <person name="Van Eeckhoven J."/>
            <person name="Graham B."/>
            <person name="Knapp R.A."/>
            <person name="Langford K.W."/>
            <person name="Kronenberg Z."/>
            <person name="Press M.O."/>
            <person name="Eacker S.M."/>
            <person name="Wilson-Rankin E.E."/>
            <person name="Purcell J."/>
            <person name="Lester P.J."/>
            <person name="Dearden P.K."/>
        </authorList>
    </citation>
    <scope>NUCLEOTIDE SEQUENCE</scope>
    <source>
        <strain evidence="2">Linc-1</strain>
    </source>
</reference>
<proteinExistence type="predicted"/>
<accession>A0A834J877</accession>
<keyword evidence="3" id="KW-1185">Reference proteome</keyword>
<feature type="transmembrane region" description="Helical" evidence="1">
    <location>
        <begin position="72"/>
        <end position="92"/>
    </location>
</feature>
<dbReference type="AlphaFoldDB" id="A0A834J877"/>
<organism evidence="2 3">
    <name type="scientific">Vespula germanica</name>
    <name type="common">German yellow jacket</name>
    <name type="synonym">Paravespula germanica</name>
    <dbReference type="NCBI Taxonomy" id="30212"/>
    <lineage>
        <taxon>Eukaryota</taxon>
        <taxon>Metazoa</taxon>
        <taxon>Ecdysozoa</taxon>
        <taxon>Arthropoda</taxon>
        <taxon>Hexapoda</taxon>
        <taxon>Insecta</taxon>
        <taxon>Pterygota</taxon>
        <taxon>Neoptera</taxon>
        <taxon>Endopterygota</taxon>
        <taxon>Hymenoptera</taxon>
        <taxon>Apocrita</taxon>
        <taxon>Aculeata</taxon>
        <taxon>Vespoidea</taxon>
        <taxon>Vespidae</taxon>
        <taxon>Vespinae</taxon>
        <taxon>Vespula</taxon>
    </lineage>
</organism>
<protein>
    <submittedName>
        <fullName evidence="2">Uncharacterized protein</fullName>
    </submittedName>
</protein>
<keyword evidence="1" id="KW-0472">Membrane</keyword>